<proteinExistence type="predicted"/>
<keyword evidence="4" id="KW-1185">Reference proteome</keyword>
<feature type="region of interest" description="Disordered" evidence="1">
    <location>
        <begin position="226"/>
        <end position="262"/>
    </location>
</feature>
<name>A0A9P8TR56_WICPI</name>
<protein>
    <submittedName>
        <fullName evidence="3">Uncharacterized protein</fullName>
    </submittedName>
</protein>
<reference evidence="3" key="2">
    <citation type="submission" date="2021-01" db="EMBL/GenBank/DDBJ databases">
        <authorList>
            <person name="Schikora-Tamarit M.A."/>
        </authorList>
    </citation>
    <scope>NUCLEOTIDE SEQUENCE</scope>
    <source>
        <strain evidence="3">CBS2887</strain>
    </source>
</reference>
<accession>A0A9P8TR56</accession>
<reference evidence="3" key="1">
    <citation type="journal article" date="2021" name="Open Biol.">
        <title>Shared evolutionary footprints suggest mitochondrial oxidative damage underlies multiple complex I losses in fungi.</title>
        <authorList>
            <person name="Schikora-Tamarit M.A."/>
            <person name="Marcet-Houben M."/>
            <person name="Nosek J."/>
            <person name="Gabaldon T."/>
        </authorList>
    </citation>
    <scope>NUCLEOTIDE SEQUENCE</scope>
    <source>
        <strain evidence="3">CBS2887</strain>
    </source>
</reference>
<evidence type="ECO:0000313" key="4">
    <source>
        <dbReference type="Proteomes" id="UP000774326"/>
    </source>
</evidence>
<feature type="region of interest" description="Disordered" evidence="1">
    <location>
        <begin position="15"/>
        <end position="52"/>
    </location>
</feature>
<comment type="caution">
    <text evidence="3">The sequence shown here is derived from an EMBL/GenBank/DDBJ whole genome shotgun (WGS) entry which is preliminary data.</text>
</comment>
<feature type="compositionally biased region" description="Low complexity" evidence="1">
    <location>
        <begin position="31"/>
        <end position="43"/>
    </location>
</feature>
<evidence type="ECO:0000256" key="1">
    <source>
        <dbReference type="SAM" id="MobiDB-lite"/>
    </source>
</evidence>
<dbReference type="EMBL" id="JAEUBG010000519">
    <property type="protein sequence ID" value="KAH3688126.1"/>
    <property type="molecule type" value="Genomic_DNA"/>
</dbReference>
<dbReference type="AlphaFoldDB" id="A0A9P8TR56"/>
<sequence length="338" mass="37459">MSQFIRSDINIISSSTLRPGSRSTSAQPLATSSNSPETETSTDSTEESDKETINVEQLDLKLKTLTSNKVYFSELAPSNSGTYPLAPNNTLSKIGVDDTSRSFTYRGVSAEDNTTTDSLVFHSANDFYNFNDSISIRGCPSYELETEPLNDERDPVGTRNASLQPLISANHTNYFSTLSSADFSRSPNVADHREEVQAETVLPWKVRLFKYGLSWVNKFRKREREPDLERQPLLPPSHQDPNYTDRPITREHPSGGCGDGSPAAEPTPLTRFLSENTWVYYVLAAILTLSGGLYVIFTGDYSTLAKIARALCCYILGSTLALRLFGDGFCPQYNKIEG</sequence>
<dbReference type="Proteomes" id="UP000774326">
    <property type="component" value="Unassembled WGS sequence"/>
</dbReference>
<keyword evidence="2" id="KW-0812">Transmembrane</keyword>
<gene>
    <name evidence="3" type="ORF">WICPIJ_000897</name>
</gene>
<keyword evidence="2" id="KW-1133">Transmembrane helix</keyword>
<organism evidence="3 4">
    <name type="scientific">Wickerhamomyces pijperi</name>
    <name type="common">Yeast</name>
    <name type="synonym">Pichia pijperi</name>
    <dbReference type="NCBI Taxonomy" id="599730"/>
    <lineage>
        <taxon>Eukaryota</taxon>
        <taxon>Fungi</taxon>
        <taxon>Dikarya</taxon>
        <taxon>Ascomycota</taxon>
        <taxon>Saccharomycotina</taxon>
        <taxon>Saccharomycetes</taxon>
        <taxon>Phaffomycetales</taxon>
        <taxon>Wickerhamomycetaceae</taxon>
        <taxon>Wickerhamomyces</taxon>
    </lineage>
</organism>
<evidence type="ECO:0000256" key="2">
    <source>
        <dbReference type="SAM" id="Phobius"/>
    </source>
</evidence>
<feature type="compositionally biased region" description="Polar residues" evidence="1">
    <location>
        <begin position="15"/>
        <end position="30"/>
    </location>
</feature>
<keyword evidence="2" id="KW-0472">Membrane</keyword>
<feature type="transmembrane region" description="Helical" evidence="2">
    <location>
        <begin position="278"/>
        <end position="297"/>
    </location>
</feature>
<evidence type="ECO:0000313" key="3">
    <source>
        <dbReference type="EMBL" id="KAH3688126.1"/>
    </source>
</evidence>